<proteinExistence type="predicted"/>
<evidence type="ECO:0000313" key="2">
    <source>
        <dbReference type="EMBL" id="EBO6127517.1"/>
    </source>
</evidence>
<evidence type="ECO:0000313" key="1">
    <source>
        <dbReference type="EMBL" id="EBO4585990.1"/>
    </source>
</evidence>
<accession>A0A5U0XLV2</accession>
<organism evidence="2">
    <name type="scientific">Salmonella enterica</name>
    <name type="common">Salmonella choleraesuis</name>
    <dbReference type="NCBI Taxonomy" id="28901"/>
    <lineage>
        <taxon>Bacteria</taxon>
        <taxon>Pseudomonadati</taxon>
        <taxon>Pseudomonadota</taxon>
        <taxon>Gammaproteobacteria</taxon>
        <taxon>Enterobacterales</taxon>
        <taxon>Enterobacteriaceae</taxon>
        <taxon>Salmonella</taxon>
    </lineage>
</organism>
<sequence length="68" mass="7619">MVAGADLRLAAECYGDMDSYAMYTCLRTSLRISLRIHHNEESTQCVTGSDFGDGWGDTDHQSHKQPRI</sequence>
<reference evidence="1" key="1">
    <citation type="submission" date="2018-06" db="EMBL/GenBank/DDBJ databases">
        <authorList>
            <consortium name="PulseNet: The National Subtyping Network for Foodborne Disease Surveillance"/>
            <person name="Tarr C.L."/>
            <person name="Trees E."/>
            <person name="Katz L.S."/>
            <person name="Carleton-Romer H.A."/>
            <person name="Stroika S."/>
            <person name="Kucerova Z."/>
            <person name="Roache K.F."/>
            <person name="Sabol A.L."/>
            <person name="Besser J."/>
            <person name="Gerner-Smidt P."/>
        </authorList>
    </citation>
    <scope>NUCLEOTIDE SEQUENCE</scope>
    <source>
        <strain evidence="1">PNUSAS042591</strain>
    </source>
</reference>
<dbReference type="EMBL" id="AAGJBO010000058">
    <property type="protein sequence ID" value="EBO6127517.1"/>
    <property type="molecule type" value="Genomic_DNA"/>
</dbReference>
<protein>
    <submittedName>
        <fullName evidence="2">Uncharacterized protein</fullName>
    </submittedName>
</protein>
<name>A0A5U0XLV2_SALER</name>
<reference evidence="2" key="2">
    <citation type="submission" date="2018-07" db="EMBL/GenBank/DDBJ databases">
        <authorList>
            <consortium name="GenomeTrakr network: Whole genome sequencing for foodborne pathogen traceback"/>
        </authorList>
    </citation>
    <scope>NUCLEOTIDE SEQUENCE</scope>
    <source>
        <strain evidence="2">FSIS11811731</strain>
    </source>
</reference>
<dbReference type="AlphaFoldDB" id="A0A5U0XLV2"/>
<gene>
    <name evidence="1" type="ORF">DNE36_20115</name>
    <name evidence="2" type="ORF">DU032_22400</name>
</gene>
<comment type="caution">
    <text evidence="2">The sequence shown here is derived from an EMBL/GenBank/DDBJ whole genome shotgun (WGS) entry which is preliminary data.</text>
</comment>
<dbReference type="EMBL" id="AAGIOR010000016">
    <property type="protein sequence ID" value="EBO4585990.1"/>
    <property type="molecule type" value="Genomic_DNA"/>
</dbReference>